<accession>M6R6M8</accession>
<proteinExistence type="predicted"/>
<evidence type="ECO:0000313" key="2">
    <source>
        <dbReference type="Proteomes" id="UP000012092"/>
    </source>
</evidence>
<name>M6R6M8_LEPIR</name>
<evidence type="ECO:0000313" key="1">
    <source>
        <dbReference type="EMBL" id="EMO03802.1"/>
    </source>
</evidence>
<dbReference type="AlphaFoldDB" id="M6R6M8"/>
<dbReference type="Proteomes" id="UP000012092">
    <property type="component" value="Unassembled WGS sequence"/>
</dbReference>
<gene>
    <name evidence="1" type="ORF">LEP1GSC116_4499</name>
</gene>
<protein>
    <submittedName>
        <fullName evidence="1">Uncharacterized protein</fullName>
    </submittedName>
</protein>
<dbReference type="EMBL" id="AHNZ02000773">
    <property type="protein sequence ID" value="EMO03802.1"/>
    <property type="molecule type" value="Genomic_DNA"/>
</dbReference>
<reference evidence="1 2" key="1">
    <citation type="submission" date="2013-01" db="EMBL/GenBank/DDBJ databases">
        <authorList>
            <person name="Harkins D.M."/>
            <person name="Durkin A.S."/>
            <person name="Brinkac L.M."/>
            <person name="Haft D.H."/>
            <person name="Selengut J.D."/>
            <person name="Sanka R."/>
            <person name="DePew J."/>
            <person name="Purushe J."/>
            <person name="Picardeau M."/>
            <person name="Werts C."/>
            <person name="Goarant C."/>
            <person name="Vinetz J.M."/>
            <person name="Sutton G.G."/>
            <person name="Nierman W.C."/>
            <person name="Fouts D.E."/>
        </authorList>
    </citation>
    <scope>NUCLEOTIDE SEQUENCE [LARGE SCALE GENOMIC DNA]</scope>
    <source>
        <strain evidence="1 2">Verdun HP</strain>
    </source>
</reference>
<comment type="caution">
    <text evidence="1">The sequence shown here is derived from an EMBL/GenBank/DDBJ whole genome shotgun (WGS) entry which is preliminary data.</text>
</comment>
<organism evidence="1 2">
    <name type="scientific">Leptospira interrogans serovar Icterohaemorrhagiae str. Verdun HP</name>
    <dbReference type="NCBI Taxonomy" id="1049910"/>
    <lineage>
        <taxon>Bacteria</taxon>
        <taxon>Pseudomonadati</taxon>
        <taxon>Spirochaetota</taxon>
        <taxon>Spirochaetia</taxon>
        <taxon>Leptospirales</taxon>
        <taxon>Leptospiraceae</taxon>
        <taxon>Leptospira</taxon>
    </lineage>
</organism>
<sequence>MNKRNRLGELSGVIRDFLISPKIPNFIELLEKGLDKELFYDPEKTNRNPNRGSSG</sequence>